<evidence type="ECO:0000313" key="3">
    <source>
        <dbReference type="Proteomes" id="UP001604277"/>
    </source>
</evidence>
<feature type="region of interest" description="Disordered" evidence="1">
    <location>
        <begin position="69"/>
        <end position="93"/>
    </location>
</feature>
<keyword evidence="3" id="KW-1185">Reference proteome</keyword>
<protein>
    <submittedName>
        <fullName evidence="2">Uncharacterized protein</fullName>
    </submittedName>
</protein>
<dbReference type="EMBL" id="JBFOLJ010000005">
    <property type="protein sequence ID" value="KAL2538306.1"/>
    <property type="molecule type" value="Genomic_DNA"/>
</dbReference>
<evidence type="ECO:0000313" key="2">
    <source>
        <dbReference type="EMBL" id="KAL2538306.1"/>
    </source>
</evidence>
<accession>A0ABD1VLT3</accession>
<reference evidence="3" key="1">
    <citation type="submission" date="2024-07" db="EMBL/GenBank/DDBJ databases">
        <title>Two chromosome-level genome assemblies of Korean endemic species Abeliophyllum distichum and Forsythia ovata (Oleaceae).</title>
        <authorList>
            <person name="Jang H."/>
        </authorList>
    </citation>
    <scope>NUCLEOTIDE SEQUENCE [LARGE SCALE GENOMIC DNA]</scope>
</reference>
<name>A0ABD1VLT3_9LAMI</name>
<dbReference type="Proteomes" id="UP001604277">
    <property type="component" value="Unassembled WGS sequence"/>
</dbReference>
<organism evidence="2 3">
    <name type="scientific">Forsythia ovata</name>
    <dbReference type="NCBI Taxonomy" id="205694"/>
    <lineage>
        <taxon>Eukaryota</taxon>
        <taxon>Viridiplantae</taxon>
        <taxon>Streptophyta</taxon>
        <taxon>Embryophyta</taxon>
        <taxon>Tracheophyta</taxon>
        <taxon>Spermatophyta</taxon>
        <taxon>Magnoliopsida</taxon>
        <taxon>eudicotyledons</taxon>
        <taxon>Gunneridae</taxon>
        <taxon>Pentapetalae</taxon>
        <taxon>asterids</taxon>
        <taxon>lamiids</taxon>
        <taxon>Lamiales</taxon>
        <taxon>Oleaceae</taxon>
        <taxon>Forsythieae</taxon>
        <taxon>Forsythia</taxon>
    </lineage>
</organism>
<gene>
    <name evidence="2" type="ORF">Fot_19697</name>
</gene>
<dbReference type="AlphaFoldDB" id="A0ABD1VLT3"/>
<proteinExistence type="predicted"/>
<sequence>MASTPSDSKNSHNRKSKQKISQETKNKRHKKSEQNTMVSVHEGKNDQARQIHSATEIHGGIVVQIFNRSGSKKQKSDSPVHERRQGNSTKTNIITNDGTLTYLQLTKKCGGTNFTRWQPRSTIVCVVSLDYFVLTYHPEVVGELVVARGRKTSPSPPHAHGYGSHPGPASEACISFCPSCNNLNYWAFLLGLAVTKLEWTLEPGPKLTPLDLRLGRGLIAECSFCAIISSSSST</sequence>
<evidence type="ECO:0000256" key="1">
    <source>
        <dbReference type="SAM" id="MobiDB-lite"/>
    </source>
</evidence>
<feature type="region of interest" description="Disordered" evidence="1">
    <location>
        <begin position="1"/>
        <end position="47"/>
    </location>
</feature>
<feature type="compositionally biased region" description="Basic and acidic residues" evidence="1">
    <location>
        <begin position="74"/>
        <end position="85"/>
    </location>
</feature>
<comment type="caution">
    <text evidence="2">The sequence shown here is derived from an EMBL/GenBank/DDBJ whole genome shotgun (WGS) entry which is preliminary data.</text>
</comment>